<dbReference type="GO" id="GO:0001653">
    <property type="term" value="F:peptide receptor activity"/>
    <property type="evidence" value="ECO:0007669"/>
    <property type="project" value="TreeGrafter"/>
</dbReference>
<name>A0A7S0MPN3_9CRYP</name>
<dbReference type="AlphaFoldDB" id="A0A7S0MPN3"/>
<accession>A0A7S0MPN3</accession>
<dbReference type="CDD" id="cd07302">
    <property type="entry name" value="CHD"/>
    <property type="match status" value="1"/>
</dbReference>
<feature type="transmembrane region" description="Helical" evidence="7">
    <location>
        <begin position="88"/>
        <end position="111"/>
    </location>
</feature>
<dbReference type="PANTHER" id="PTHR11920">
    <property type="entry name" value="GUANYLYL CYCLASE"/>
    <property type="match status" value="1"/>
</dbReference>
<evidence type="ECO:0000256" key="1">
    <source>
        <dbReference type="ARBA" id="ARBA00004370"/>
    </source>
</evidence>
<feature type="transmembrane region" description="Helical" evidence="7">
    <location>
        <begin position="62"/>
        <end position="82"/>
    </location>
</feature>
<keyword evidence="5 7" id="KW-0472">Membrane</keyword>
<comment type="subcellular location">
    <subcellularLocation>
        <location evidence="1">Membrane</location>
    </subcellularLocation>
</comment>
<evidence type="ECO:0000256" key="3">
    <source>
        <dbReference type="ARBA" id="ARBA00022741"/>
    </source>
</evidence>
<dbReference type="SMART" id="SM00044">
    <property type="entry name" value="CYCc"/>
    <property type="match status" value="1"/>
</dbReference>
<evidence type="ECO:0000256" key="7">
    <source>
        <dbReference type="SAM" id="Phobius"/>
    </source>
</evidence>
<dbReference type="GO" id="GO:0000166">
    <property type="term" value="F:nucleotide binding"/>
    <property type="evidence" value="ECO:0007669"/>
    <property type="project" value="UniProtKB-KW"/>
</dbReference>
<dbReference type="GO" id="GO:0004383">
    <property type="term" value="F:guanylate cyclase activity"/>
    <property type="evidence" value="ECO:0007669"/>
    <property type="project" value="TreeGrafter"/>
</dbReference>
<dbReference type="GO" id="GO:0035556">
    <property type="term" value="P:intracellular signal transduction"/>
    <property type="evidence" value="ECO:0007669"/>
    <property type="project" value="InterPro"/>
</dbReference>
<dbReference type="GO" id="GO:0004016">
    <property type="term" value="F:adenylate cyclase activity"/>
    <property type="evidence" value="ECO:0007669"/>
    <property type="project" value="TreeGrafter"/>
</dbReference>
<dbReference type="Pfam" id="PF00211">
    <property type="entry name" value="Guanylate_cyc"/>
    <property type="match status" value="1"/>
</dbReference>
<organism evidence="9">
    <name type="scientific">Cryptomonas curvata</name>
    <dbReference type="NCBI Taxonomy" id="233186"/>
    <lineage>
        <taxon>Eukaryota</taxon>
        <taxon>Cryptophyceae</taxon>
        <taxon>Cryptomonadales</taxon>
        <taxon>Cryptomonadaceae</taxon>
        <taxon>Cryptomonas</taxon>
    </lineage>
</organism>
<evidence type="ECO:0000313" key="9">
    <source>
        <dbReference type="EMBL" id="CAD8647611.1"/>
    </source>
</evidence>
<evidence type="ECO:0000259" key="8">
    <source>
        <dbReference type="PROSITE" id="PS50125"/>
    </source>
</evidence>
<dbReference type="GO" id="GO:0007168">
    <property type="term" value="P:receptor guanylyl cyclase signaling pathway"/>
    <property type="evidence" value="ECO:0007669"/>
    <property type="project" value="TreeGrafter"/>
</dbReference>
<dbReference type="GO" id="GO:0005886">
    <property type="term" value="C:plasma membrane"/>
    <property type="evidence" value="ECO:0007669"/>
    <property type="project" value="TreeGrafter"/>
</dbReference>
<dbReference type="EMBL" id="HBEZ01045536">
    <property type="protein sequence ID" value="CAD8647611.1"/>
    <property type="molecule type" value="Transcribed_RNA"/>
</dbReference>
<keyword evidence="3" id="KW-0547">Nucleotide-binding</keyword>
<evidence type="ECO:0000256" key="4">
    <source>
        <dbReference type="ARBA" id="ARBA00022989"/>
    </source>
</evidence>
<keyword evidence="4 7" id="KW-1133">Transmembrane helix</keyword>
<gene>
    <name evidence="9" type="ORF">CCUR1050_LOCUS25099</name>
</gene>
<dbReference type="PANTHER" id="PTHR11920:SF335">
    <property type="entry name" value="GUANYLATE CYCLASE"/>
    <property type="match status" value="1"/>
</dbReference>
<sequence>MWWRVGLAPACGTVFAAAQLAHVAASVACYALLPGDGWLVHFPLQFLLLSGWMGIHRFRTALAACTVALIVQGVAVPTLRPYPTAMALATRTIVAVAYWIGAVWISHTANLDERRRWRRRQLEKEELGRLRTKLRDLLPDAVARRVSRAYGACGGSVMGSGGSSEQLPCELCSAAVLELDVAGFTAMSQEMDALDVARLMHRLFSAFDAAVVDAGLFKMDTVGDAYVAAGFIPRVSSPQPLCTGGCNDSAAAAAAATTGMACDLVLRAARDMIAVVAACREETGRELHCRIGVSAGEVLAGVLGRLQPRFHIFGAGLSAAEQHEKAGQIDAVHASPTFMAALALAGNLRRGSGESEEGCGTKDGGKYDVRSGRQLLAAAEAQECVRTGSSGSWDLERSDMVELPVTSQAADFGESSFTSSAAEDPALKNLSPESGAPSISLPCFQAEADHQQYSFILRPHVADDHDSILAEPGRRFFAATSASLSHLNRLPVQPLPRRMSFPMLPGLPLSRRLGRNHSIGSDSRQQGQQDPLFWLGNGSAACGSTPDTVRGVYRGPSQELAPEVQLVIAM</sequence>
<dbReference type="Gene3D" id="3.30.70.1230">
    <property type="entry name" value="Nucleotide cyclase"/>
    <property type="match status" value="1"/>
</dbReference>
<evidence type="ECO:0000256" key="2">
    <source>
        <dbReference type="ARBA" id="ARBA00022692"/>
    </source>
</evidence>
<dbReference type="InterPro" id="IPR029787">
    <property type="entry name" value="Nucleotide_cyclase"/>
</dbReference>
<evidence type="ECO:0000256" key="6">
    <source>
        <dbReference type="ARBA" id="ARBA00023239"/>
    </source>
</evidence>
<protein>
    <recommendedName>
        <fullName evidence="8">Guanylate cyclase domain-containing protein</fullName>
    </recommendedName>
</protein>
<dbReference type="PROSITE" id="PS51257">
    <property type="entry name" value="PROKAR_LIPOPROTEIN"/>
    <property type="match status" value="1"/>
</dbReference>
<keyword evidence="2 7" id="KW-0812">Transmembrane</keyword>
<dbReference type="InterPro" id="IPR001054">
    <property type="entry name" value="A/G_cyclase"/>
</dbReference>
<dbReference type="SUPFAM" id="SSF55073">
    <property type="entry name" value="Nucleotide cyclase"/>
    <property type="match status" value="1"/>
</dbReference>
<evidence type="ECO:0000256" key="5">
    <source>
        <dbReference type="ARBA" id="ARBA00023136"/>
    </source>
</evidence>
<dbReference type="PROSITE" id="PS50125">
    <property type="entry name" value="GUANYLATE_CYCLASE_2"/>
    <property type="match status" value="1"/>
</dbReference>
<keyword evidence="6" id="KW-0456">Lyase</keyword>
<feature type="domain" description="Guanylate cyclase" evidence="8">
    <location>
        <begin position="175"/>
        <end position="324"/>
    </location>
</feature>
<reference evidence="9" key="1">
    <citation type="submission" date="2021-01" db="EMBL/GenBank/DDBJ databases">
        <authorList>
            <person name="Corre E."/>
            <person name="Pelletier E."/>
            <person name="Niang G."/>
            <person name="Scheremetjew M."/>
            <person name="Finn R."/>
            <person name="Kale V."/>
            <person name="Holt S."/>
            <person name="Cochrane G."/>
            <person name="Meng A."/>
            <person name="Brown T."/>
            <person name="Cohen L."/>
        </authorList>
    </citation>
    <scope>NUCLEOTIDE SEQUENCE</scope>
    <source>
        <strain evidence="9">CCAP979/52</strain>
    </source>
</reference>
<proteinExistence type="predicted"/>
<dbReference type="InterPro" id="IPR050401">
    <property type="entry name" value="Cyclic_nucleotide_synthase"/>
</dbReference>